<dbReference type="Gene3D" id="1.25.40.10">
    <property type="entry name" value="Tetratricopeptide repeat domain"/>
    <property type="match status" value="1"/>
</dbReference>
<dbReference type="AlphaFoldDB" id="A0AAU0UP27"/>
<name>A0AAU0UP27_9FIRM</name>
<dbReference type="KEGG" id="dbc:MFMK1_001797"/>
<dbReference type="PROSITE" id="PS50005">
    <property type="entry name" value="TPR"/>
    <property type="match status" value="2"/>
</dbReference>
<evidence type="ECO:0000256" key="1">
    <source>
        <dbReference type="PROSITE-ProRule" id="PRU00339"/>
    </source>
</evidence>
<keyword evidence="1" id="KW-0802">TPR repeat</keyword>
<organism evidence="2 3">
    <name type="scientific">Metallumcola ferriviriculae</name>
    <dbReference type="NCBI Taxonomy" id="3039180"/>
    <lineage>
        <taxon>Bacteria</taxon>
        <taxon>Bacillati</taxon>
        <taxon>Bacillota</taxon>
        <taxon>Clostridia</taxon>
        <taxon>Neomoorellales</taxon>
        <taxon>Desulfitibacteraceae</taxon>
        <taxon>Metallumcola</taxon>
    </lineage>
</organism>
<dbReference type="RefSeq" id="WP_366924797.1">
    <property type="nucleotide sequence ID" value="NZ_CP121694.1"/>
</dbReference>
<protein>
    <submittedName>
        <fullName evidence="2">Tetratricopeptide repeat protein</fullName>
    </submittedName>
</protein>
<dbReference type="SUPFAM" id="SSF48452">
    <property type="entry name" value="TPR-like"/>
    <property type="match status" value="1"/>
</dbReference>
<evidence type="ECO:0000313" key="3">
    <source>
        <dbReference type="Proteomes" id="UP001329915"/>
    </source>
</evidence>
<accession>A0AAU0UP27</accession>
<reference evidence="2 3" key="1">
    <citation type="submission" date="2023-04" db="EMBL/GenBank/DDBJ databases">
        <authorList>
            <person name="Hsu D."/>
        </authorList>
    </citation>
    <scope>NUCLEOTIDE SEQUENCE [LARGE SCALE GENOMIC DNA]</scope>
    <source>
        <strain evidence="2 3">MK1</strain>
    </source>
</reference>
<dbReference type="InterPro" id="IPR019734">
    <property type="entry name" value="TPR_rpt"/>
</dbReference>
<keyword evidence="3" id="KW-1185">Reference proteome</keyword>
<gene>
    <name evidence="2" type="ORF">MFMK1_001797</name>
</gene>
<dbReference type="Pfam" id="PF13424">
    <property type="entry name" value="TPR_12"/>
    <property type="match status" value="1"/>
</dbReference>
<sequence length="214" mass="23903">MLKFFRKNNKIIFIILTPLLAVGLVLSFTIWSAPSITNSNGNHQVKQGGPPVQQDDALVEELTNIRRYEQALKANPDNHTMLIDLGNAAYDVGLKYFETQQVENGIKYFNKAVEAYQNSLEIGEADPNVMTDLATAAMYSGQDQVAEEYFKKAIEMDDSHIYAKMNYGVFLANVKQDYAKAVEQWQKVVAESTDPDLKSRAQTLISNAQANSGQ</sequence>
<dbReference type="Proteomes" id="UP001329915">
    <property type="component" value="Chromosome"/>
</dbReference>
<dbReference type="InterPro" id="IPR011990">
    <property type="entry name" value="TPR-like_helical_dom_sf"/>
</dbReference>
<feature type="repeat" description="TPR" evidence="1">
    <location>
        <begin position="127"/>
        <end position="160"/>
    </location>
</feature>
<dbReference type="SMART" id="SM00028">
    <property type="entry name" value="TPR"/>
    <property type="match status" value="2"/>
</dbReference>
<evidence type="ECO:0000313" key="2">
    <source>
        <dbReference type="EMBL" id="WRO21976.1"/>
    </source>
</evidence>
<dbReference type="EMBL" id="CP121694">
    <property type="protein sequence ID" value="WRO21976.1"/>
    <property type="molecule type" value="Genomic_DNA"/>
</dbReference>
<proteinExistence type="predicted"/>
<feature type="repeat" description="TPR" evidence="1">
    <location>
        <begin position="86"/>
        <end position="119"/>
    </location>
</feature>